<dbReference type="GO" id="GO:0030127">
    <property type="term" value="C:COPII vesicle coat"/>
    <property type="evidence" value="ECO:0007669"/>
    <property type="project" value="InterPro"/>
</dbReference>
<evidence type="ECO:0000259" key="16">
    <source>
        <dbReference type="Pfam" id="PF04815"/>
    </source>
</evidence>
<accession>A0AAD5XV07</accession>
<dbReference type="GO" id="GO:0000139">
    <property type="term" value="C:Golgi membrane"/>
    <property type="evidence" value="ECO:0007669"/>
    <property type="project" value="UniProtKB-SubCell"/>
</dbReference>
<evidence type="ECO:0000256" key="4">
    <source>
        <dbReference type="ARBA" id="ARBA00008334"/>
    </source>
</evidence>
<keyword evidence="9" id="KW-0653">Protein transport</keyword>
<evidence type="ECO:0000259" key="15">
    <source>
        <dbReference type="Pfam" id="PF04811"/>
    </source>
</evidence>
<dbReference type="GO" id="GO:0000149">
    <property type="term" value="F:SNARE binding"/>
    <property type="evidence" value="ECO:0007669"/>
    <property type="project" value="TreeGrafter"/>
</dbReference>
<dbReference type="Proteomes" id="UP001212152">
    <property type="component" value="Unassembled WGS sequence"/>
</dbReference>
<dbReference type="InterPro" id="IPR050550">
    <property type="entry name" value="SEC23_SEC24_subfamily"/>
</dbReference>
<evidence type="ECO:0000256" key="2">
    <source>
        <dbReference type="ARBA" id="ARBA00004496"/>
    </source>
</evidence>
<evidence type="ECO:0000256" key="11">
    <source>
        <dbReference type="ARBA" id="ARBA00023136"/>
    </source>
</evidence>
<evidence type="ECO:0000256" key="3">
    <source>
        <dbReference type="ARBA" id="ARBA00004586"/>
    </source>
</evidence>
<dbReference type="PANTHER" id="PTHR13803">
    <property type="entry name" value="SEC24-RELATED PROTEIN"/>
    <property type="match status" value="1"/>
</dbReference>
<dbReference type="GO" id="GO:0070971">
    <property type="term" value="C:endoplasmic reticulum exit site"/>
    <property type="evidence" value="ECO:0007669"/>
    <property type="project" value="TreeGrafter"/>
</dbReference>
<dbReference type="Gene3D" id="3.40.50.410">
    <property type="entry name" value="von Willebrand factor, type A domain"/>
    <property type="match status" value="1"/>
</dbReference>
<evidence type="ECO:0000256" key="9">
    <source>
        <dbReference type="ARBA" id="ARBA00022927"/>
    </source>
</evidence>
<dbReference type="SUPFAM" id="SSF81811">
    <property type="entry name" value="Helical domain of Sec23/24"/>
    <property type="match status" value="1"/>
</dbReference>
<keyword evidence="7" id="KW-0256">Endoplasmic reticulum</keyword>
<dbReference type="InterPro" id="IPR036174">
    <property type="entry name" value="Znf_Sec23_Sec24_sf"/>
</dbReference>
<protein>
    <submittedName>
        <fullName evidence="18">COPII subunit</fullName>
    </submittedName>
</protein>
<dbReference type="Gene3D" id="2.60.40.1670">
    <property type="entry name" value="beta-sandwich domain of Sec23/24"/>
    <property type="match status" value="1"/>
</dbReference>
<feature type="compositionally biased region" description="Pro residues" evidence="12">
    <location>
        <begin position="1"/>
        <end position="20"/>
    </location>
</feature>
<evidence type="ECO:0000313" key="18">
    <source>
        <dbReference type="EMBL" id="KAJ3185486.1"/>
    </source>
</evidence>
<dbReference type="SUPFAM" id="SSF81995">
    <property type="entry name" value="beta-sandwich domain of Sec23/24"/>
    <property type="match status" value="1"/>
</dbReference>
<evidence type="ECO:0000256" key="7">
    <source>
        <dbReference type="ARBA" id="ARBA00022824"/>
    </source>
</evidence>
<evidence type="ECO:0000256" key="6">
    <source>
        <dbReference type="ARBA" id="ARBA00022490"/>
    </source>
</evidence>
<feature type="compositionally biased region" description="Low complexity" evidence="12">
    <location>
        <begin position="116"/>
        <end position="168"/>
    </location>
</feature>
<evidence type="ECO:0000256" key="12">
    <source>
        <dbReference type="SAM" id="MobiDB-lite"/>
    </source>
</evidence>
<keyword evidence="6" id="KW-0963">Cytoplasm</keyword>
<dbReference type="SUPFAM" id="SSF82919">
    <property type="entry name" value="Zn-finger domain of Sec23/24"/>
    <property type="match status" value="1"/>
</dbReference>
<comment type="caution">
    <text evidence="18">The sequence shown here is derived from an EMBL/GenBank/DDBJ whole genome shotgun (WGS) entry which is preliminary data.</text>
</comment>
<feature type="domain" description="Zinc finger Sec23/Sec24-type" evidence="14">
    <location>
        <begin position="281"/>
        <end position="317"/>
    </location>
</feature>
<reference evidence="18" key="1">
    <citation type="submission" date="2020-05" db="EMBL/GenBank/DDBJ databases">
        <title>Phylogenomic resolution of chytrid fungi.</title>
        <authorList>
            <person name="Stajich J.E."/>
            <person name="Amses K."/>
            <person name="Simmons R."/>
            <person name="Seto K."/>
            <person name="Myers J."/>
            <person name="Bonds A."/>
            <person name="Quandt C.A."/>
            <person name="Barry K."/>
            <person name="Liu P."/>
            <person name="Grigoriev I."/>
            <person name="Longcore J.E."/>
            <person name="James T.Y."/>
        </authorList>
    </citation>
    <scope>NUCLEOTIDE SEQUENCE</scope>
    <source>
        <strain evidence="18">JEL0379</strain>
    </source>
</reference>
<dbReference type="InterPro" id="IPR036175">
    <property type="entry name" value="Sec23/24_helical_dom_sf"/>
</dbReference>
<dbReference type="InterPro" id="IPR006896">
    <property type="entry name" value="Sec23/24_trunk_dom"/>
</dbReference>
<dbReference type="InterPro" id="IPR036180">
    <property type="entry name" value="Gelsolin-like_dom_sf"/>
</dbReference>
<keyword evidence="8" id="KW-0931">ER-Golgi transport</keyword>
<dbReference type="InterPro" id="IPR036465">
    <property type="entry name" value="vWFA_dom_sf"/>
</dbReference>
<feature type="compositionally biased region" description="Pro residues" evidence="12">
    <location>
        <begin position="39"/>
        <end position="50"/>
    </location>
</feature>
<dbReference type="Pfam" id="PF04810">
    <property type="entry name" value="zf-Sec23_Sec24"/>
    <property type="match status" value="1"/>
</dbReference>
<dbReference type="GO" id="GO:0005789">
    <property type="term" value="C:endoplasmic reticulum membrane"/>
    <property type="evidence" value="ECO:0007669"/>
    <property type="project" value="UniProtKB-SubCell"/>
</dbReference>
<dbReference type="Gene3D" id="2.30.30.380">
    <property type="entry name" value="Zn-finger domain of Sec23/24"/>
    <property type="match status" value="1"/>
</dbReference>
<dbReference type="PANTHER" id="PTHR13803:SF39">
    <property type="entry name" value="SECRETORY 24AB, ISOFORM A"/>
    <property type="match status" value="1"/>
</dbReference>
<feature type="domain" description="Sec23/Sec24 beta-sandwich" evidence="17">
    <location>
        <begin position="599"/>
        <end position="682"/>
    </location>
</feature>
<sequence>MPPFPQQQQQPPPLGGPSPIAPMSSVPNRMPANYIPPIVGTPPPPAPGGAPPGTRAGRRAYPTAATEAYVNTTQVDPFSASSPYGDRPVTPQTPAGNGPQFFAPGMAGRGTVPTFGQTQPGGPQGYPGQQGAPGGAPYAGQQMQQGGPQWGGQQPQQGHPGSQFGSQSDMGSLTNSFGQLHTGGGSQARNSLFHGVNLLQFAPNVAELDAPPPSWITTQSSVSQHPESNADPKYKRCTMNAIPQTMALMSKCTIPLGLLITPYRHILDGEDPVPLVNPPQIVRCRRCRTYINPWVQFVEQGSRWKCNLCFLTNEVPTFFDWDPDTRAHVDRMTRPELTHAVVEFVAPQEYMVRPPQPVVFLFILDVSFPAVQSGMLATAARTILDTLDLIPNTDNRTKVGFITVDSALHFYNLSPNVTEPQMLVVSDLDDTFLPMPYDLLVSLTESRSLIEALLQRIADMFKNTQNAGNVLGRAVQAAHKMISAIGGKIIILQASLPNQSEGALKPRENPSLLGTPKEVTLLQPQSGFYKNMAVSCSPTQVSMDVFLFSNQYADVATLSGCAKFTGGSVYYYPGFNAGRSEDALKFAHEFSHFLSRPIGLEAVMRVRASKGIRMTSFHGNFFLRSTDLLALPNVSPDNSYGVEMALTENLTTSLACFQTALLHTSSTGERRIRVITLAVPVTNNLADVFAATDQFALASLLSKKAIERALSSKLEDARDALMYKLDDILGAYKSAFTSSGQSVQLLVPENLKLLPLLILGLLKNATFRATSTIPSDVRSYLMAMLYVLPPELSIAQIHPRFWALHTLEPQAGLPGPDGKIVYPMTMNLSSEKLERHGLYLLENGLDMFLWVSRGVSPELIHQLFDKQSYDAIQVGKTTLPALQNDFSVRVNNIIGKVREVRLQMMTTYPHLYVVKEDGEPSIRMQFLSQLIEDRIDASYSYHQFLTVLRERLSKVSAA</sequence>
<dbReference type="Gene3D" id="1.20.120.730">
    <property type="entry name" value="Sec23/Sec24 helical domain"/>
    <property type="match status" value="1"/>
</dbReference>
<dbReference type="InterPro" id="IPR007123">
    <property type="entry name" value="Gelsolin-like_dom"/>
</dbReference>
<evidence type="ECO:0000259" key="13">
    <source>
        <dbReference type="Pfam" id="PF00626"/>
    </source>
</evidence>
<keyword evidence="11" id="KW-0472">Membrane</keyword>
<organism evidence="18 19">
    <name type="scientific">Geranomyces variabilis</name>
    <dbReference type="NCBI Taxonomy" id="109894"/>
    <lineage>
        <taxon>Eukaryota</taxon>
        <taxon>Fungi</taxon>
        <taxon>Fungi incertae sedis</taxon>
        <taxon>Chytridiomycota</taxon>
        <taxon>Chytridiomycota incertae sedis</taxon>
        <taxon>Chytridiomycetes</taxon>
        <taxon>Spizellomycetales</taxon>
        <taxon>Powellomycetaceae</taxon>
        <taxon>Geranomyces</taxon>
    </lineage>
</organism>
<evidence type="ECO:0000259" key="17">
    <source>
        <dbReference type="Pfam" id="PF08033"/>
    </source>
</evidence>
<feature type="region of interest" description="Disordered" evidence="12">
    <location>
        <begin position="1"/>
        <end position="183"/>
    </location>
</feature>
<dbReference type="Pfam" id="PF00626">
    <property type="entry name" value="Gelsolin"/>
    <property type="match status" value="1"/>
</dbReference>
<gene>
    <name evidence="18" type="primary">SEC24</name>
    <name evidence="18" type="ORF">HDU87_000109</name>
</gene>
<dbReference type="Pfam" id="PF08033">
    <property type="entry name" value="Sec23_BS"/>
    <property type="match status" value="1"/>
</dbReference>
<dbReference type="InterPro" id="IPR012990">
    <property type="entry name" value="Beta-sandwich_Sec23_24"/>
</dbReference>
<keyword evidence="10" id="KW-0333">Golgi apparatus</keyword>
<dbReference type="Pfam" id="PF04811">
    <property type="entry name" value="Sec23_trunk"/>
    <property type="match status" value="1"/>
</dbReference>
<dbReference type="SUPFAM" id="SSF53300">
    <property type="entry name" value="vWA-like"/>
    <property type="match status" value="1"/>
</dbReference>
<feature type="domain" description="Gelsolin-like" evidence="13">
    <location>
        <begin position="827"/>
        <end position="893"/>
    </location>
</feature>
<dbReference type="InterPro" id="IPR006900">
    <property type="entry name" value="Sec23/24_helical_dom"/>
</dbReference>
<keyword evidence="19" id="KW-1185">Reference proteome</keyword>
<dbReference type="EMBL" id="JADGJQ010000001">
    <property type="protein sequence ID" value="KAJ3185486.1"/>
    <property type="molecule type" value="Genomic_DNA"/>
</dbReference>
<dbReference type="InterPro" id="IPR006895">
    <property type="entry name" value="Znf_Sec23_Sec24"/>
</dbReference>
<comment type="similarity">
    <text evidence="4">Belongs to the SEC23/SEC24 family. SEC24 subfamily.</text>
</comment>
<feature type="domain" description="Sec23/Sec24 helical" evidence="16">
    <location>
        <begin position="693"/>
        <end position="794"/>
    </location>
</feature>
<evidence type="ECO:0000256" key="5">
    <source>
        <dbReference type="ARBA" id="ARBA00022448"/>
    </source>
</evidence>
<dbReference type="Pfam" id="PF04815">
    <property type="entry name" value="Sec23_helical"/>
    <property type="match status" value="1"/>
</dbReference>
<dbReference type="InterPro" id="IPR041742">
    <property type="entry name" value="Sec24-like_trunk_dom"/>
</dbReference>
<keyword evidence="5" id="KW-0813">Transport</keyword>
<evidence type="ECO:0000313" key="19">
    <source>
        <dbReference type="Proteomes" id="UP001212152"/>
    </source>
</evidence>
<dbReference type="AlphaFoldDB" id="A0AAD5XV07"/>
<dbReference type="GO" id="GO:0090110">
    <property type="term" value="P:COPII-coated vesicle cargo loading"/>
    <property type="evidence" value="ECO:0007669"/>
    <property type="project" value="TreeGrafter"/>
</dbReference>
<dbReference type="Gene3D" id="3.40.20.10">
    <property type="entry name" value="Severin"/>
    <property type="match status" value="1"/>
</dbReference>
<evidence type="ECO:0000256" key="8">
    <source>
        <dbReference type="ARBA" id="ARBA00022892"/>
    </source>
</evidence>
<evidence type="ECO:0000256" key="10">
    <source>
        <dbReference type="ARBA" id="ARBA00023034"/>
    </source>
</evidence>
<evidence type="ECO:0000256" key="1">
    <source>
        <dbReference type="ARBA" id="ARBA00004394"/>
    </source>
</evidence>
<name>A0AAD5XV07_9FUNG</name>
<dbReference type="CDD" id="cd01479">
    <property type="entry name" value="Sec24-like"/>
    <property type="match status" value="1"/>
</dbReference>
<comment type="subcellular location">
    <subcellularLocation>
        <location evidence="2">Cytoplasm</location>
    </subcellularLocation>
    <subcellularLocation>
        <location evidence="3">Endoplasmic reticulum membrane</location>
    </subcellularLocation>
    <subcellularLocation>
        <location evidence="1">Golgi apparatus membrane</location>
    </subcellularLocation>
</comment>
<feature type="compositionally biased region" description="Polar residues" evidence="12">
    <location>
        <begin position="169"/>
        <end position="179"/>
    </location>
</feature>
<evidence type="ECO:0000259" key="14">
    <source>
        <dbReference type="Pfam" id="PF04810"/>
    </source>
</evidence>
<dbReference type="SUPFAM" id="SSF82754">
    <property type="entry name" value="C-terminal, gelsolin-like domain of Sec23/24"/>
    <property type="match status" value="1"/>
</dbReference>
<dbReference type="GO" id="GO:0008270">
    <property type="term" value="F:zinc ion binding"/>
    <property type="evidence" value="ECO:0007669"/>
    <property type="project" value="InterPro"/>
</dbReference>
<proteinExistence type="inferred from homology"/>
<feature type="compositionally biased region" description="Polar residues" evidence="12">
    <location>
        <begin position="69"/>
        <end position="82"/>
    </location>
</feature>
<dbReference type="GO" id="GO:0006886">
    <property type="term" value="P:intracellular protein transport"/>
    <property type="evidence" value="ECO:0007669"/>
    <property type="project" value="InterPro"/>
</dbReference>
<feature type="domain" description="Sec23/Sec24 trunk" evidence="15">
    <location>
        <begin position="355"/>
        <end position="591"/>
    </location>
</feature>
<dbReference type="InterPro" id="IPR029006">
    <property type="entry name" value="ADF-H/Gelsolin-like_dom_sf"/>
</dbReference>